<accession>A0A4D4MSK4</accession>
<evidence type="ECO:0000313" key="3">
    <source>
        <dbReference type="Proteomes" id="UP000299211"/>
    </source>
</evidence>
<evidence type="ECO:0000313" key="2">
    <source>
        <dbReference type="EMBL" id="GDY74117.1"/>
    </source>
</evidence>
<reference evidence="2 3" key="1">
    <citation type="submission" date="2019-04" db="EMBL/GenBank/DDBJ databases">
        <title>Draft genome sequences of Streptomyces avermitilis ATCC 31267.</title>
        <authorList>
            <person name="Komaki H."/>
            <person name="Tamura T."/>
            <person name="Hosoyama A."/>
        </authorList>
    </citation>
    <scope>NUCLEOTIDE SEQUENCE [LARGE SCALE GENOMIC DNA]</scope>
    <source>
        <strain evidence="2 3">ATCC 31267</strain>
    </source>
</reference>
<dbReference type="RefSeq" id="WP_010986909.1">
    <property type="nucleotide sequence ID" value="NZ_BAABTN010000049.1"/>
</dbReference>
<proteinExistence type="predicted"/>
<feature type="domain" description="Siphovirus-type tail component C-terminal" evidence="1">
    <location>
        <begin position="208"/>
        <end position="308"/>
    </location>
</feature>
<sequence length="311" mass="33507">MPIFVRPSGIVLPGGINPPPVQPLEVPSLSWTDARGRTTLLSDWESGWVLQPGIRGLDLPGYDFYTDASPGIDGNALRGLRAQAREVFLPLAFFDVDRSGFMARKRSFFRTLNPSLGLGTLTLTESDGSFRSIEAYYVSGAEGDFGQDTSGLHWQTVGLTFSCPSPYWLGAAVHQEYAAGATGSFFPVLPVKVRDSQVLGNTTIDNPGDATSFPVWTIHGPATSAVITNNTTGLNFSVTASLGSSDVLVVDTRERVQTAVLNSSQNWWPNLATDSDLWGLEPGENDVSLTLVGTDSNTTVQLDYQPRFLTA</sequence>
<protein>
    <recommendedName>
        <fullName evidence="1">Siphovirus-type tail component C-terminal domain-containing protein</fullName>
    </recommendedName>
</protein>
<dbReference type="InterPro" id="IPR054738">
    <property type="entry name" value="Siphovirus-type_tail_C"/>
</dbReference>
<gene>
    <name evidence="2" type="ORF">SAV31267_036020</name>
</gene>
<comment type="caution">
    <text evidence="2">The sequence shown here is derived from an EMBL/GenBank/DDBJ whole genome shotgun (WGS) entry which is preliminary data.</text>
</comment>
<organism evidence="2 3">
    <name type="scientific">Streptomyces avermitilis</name>
    <dbReference type="NCBI Taxonomy" id="33903"/>
    <lineage>
        <taxon>Bacteria</taxon>
        <taxon>Bacillati</taxon>
        <taxon>Actinomycetota</taxon>
        <taxon>Actinomycetes</taxon>
        <taxon>Kitasatosporales</taxon>
        <taxon>Streptomycetaceae</taxon>
        <taxon>Streptomyces</taxon>
    </lineage>
</organism>
<dbReference type="AlphaFoldDB" id="A0A4D4MSK4"/>
<dbReference type="EMBL" id="BJHY01000001">
    <property type="protein sequence ID" value="GDY74117.1"/>
    <property type="molecule type" value="Genomic_DNA"/>
</dbReference>
<dbReference type="Proteomes" id="UP000299211">
    <property type="component" value="Unassembled WGS sequence"/>
</dbReference>
<dbReference type="STRING" id="33903.AQJ43_23785"/>
<dbReference type="OMA" id="PYFTSHE"/>
<dbReference type="Gene3D" id="2.60.120.860">
    <property type="match status" value="1"/>
</dbReference>
<name>A0A4D4MSK4_STRAX</name>
<dbReference type="GeneID" id="41542599"/>
<evidence type="ECO:0000259" key="1">
    <source>
        <dbReference type="Pfam" id="PF22768"/>
    </source>
</evidence>
<dbReference type="Pfam" id="PF22768">
    <property type="entry name" value="SPP1_Dit"/>
    <property type="match status" value="1"/>
</dbReference>